<dbReference type="InterPro" id="IPR009075">
    <property type="entry name" value="AcylCo_DH/oxidase_C"/>
</dbReference>
<dbReference type="PANTHER" id="PTHR48083:SF20">
    <property type="entry name" value="LONG-CHAIN SPECIFIC ACYL-COA DEHYDROGENASE, MITOCHONDRIAL"/>
    <property type="match status" value="1"/>
</dbReference>
<dbReference type="Pfam" id="PF02770">
    <property type="entry name" value="Acyl-CoA_dh_M"/>
    <property type="match status" value="1"/>
</dbReference>
<dbReference type="FunFam" id="1.20.140.10:FF:000001">
    <property type="entry name" value="Acyl-CoA dehydrogenase"/>
    <property type="match status" value="1"/>
</dbReference>
<evidence type="ECO:0000313" key="15">
    <source>
        <dbReference type="Proteomes" id="UP000199118"/>
    </source>
</evidence>
<comment type="function">
    <text evidence="7">Catalyzes the dehydrogenation at the alpha-beta position of ACP-bound acyl chains. This results in the introduction of a double bond in the lipidic chain, which is further transferred to the epsilon-amino group of lysine residue in the mycobactin core by MbtK.</text>
</comment>
<feature type="domain" description="Acyl-CoA dehydrogenase/oxidase C-terminal" evidence="11">
    <location>
        <begin position="229"/>
        <end position="377"/>
    </location>
</feature>
<organism evidence="14 15">
    <name type="scientific">Albimonas donghaensis</name>
    <dbReference type="NCBI Taxonomy" id="356660"/>
    <lineage>
        <taxon>Bacteria</taxon>
        <taxon>Pseudomonadati</taxon>
        <taxon>Pseudomonadota</taxon>
        <taxon>Alphaproteobacteria</taxon>
        <taxon>Rhodobacterales</taxon>
        <taxon>Paracoccaceae</taxon>
        <taxon>Albimonas</taxon>
    </lineage>
</organism>
<keyword evidence="15" id="KW-1185">Reference proteome</keyword>
<dbReference type="Proteomes" id="UP000199118">
    <property type="component" value="Unassembled WGS sequence"/>
</dbReference>
<dbReference type="GO" id="GO:0033539">
    <property type="term" value="P:fatty acid beta-oxidation using acyl-CoA dehydrogenase"/>
    <property type="evidence" value="ECO:0007669"/>
    <property type="project" value="TreeGrafter"/>
</dbReference>
<dbReference type="FunFam" id="2.40.110.10:FF:000002">
    <property type="entry name" value="Acyl-CoA dehydrogenase fadE12"/>
    <property type="match status" value="1"/>
</dbReference>
<gene>
    <name evidence="14" type="ORF">SAMN05444336_10417</name>
</gene>
<proteinExistence type="inferred from homology"/>
<dbReference type="PANTHER" id="PTHR48083">
    <property type="entry name" value="MEDIUM-CHAIN SPECIFIC ACYL-COA DEHYDROGENASE, MITOCHONDRIAL-RELATED"/>
    <property type="match status" value="1"/>
</dbReference>
<evidence type="ECO:0000256" key="4">
    <source>
        <dbReference type="ARBA" id="ARBA00022630"/>
    </source>
</evidence>
<comment type="similarity">
    <text evidence="3 10">Belongs to the acyl-CoA dehydrogenase family.</text>
</comment>
<evidence type="ECO:0000256" key="3">
    <source>
        <dbReference type="ARBA" id="ARBA00009347"/>
    </source>
</evidence>
<sequence>MRRTLFEPEHEFFRDTVRRCFETEFLPRNAEWEAAGEVSREAWREMGRQGWLCTLIPEEYGGAGVDERYAAILLEEQYRLGLTGPGWSLHSDIIAPYLLNYGTEAQKREWLPRMATGEAIAAIGMTEPSGGSDVKALRTTAKRDGNGYVLNGQKTFISNGWTADLVVVAAKTDPSAGARGVSLFLVDTSLPGFRKGRKLEKIGTHAADTAELFFDDVRLPGSALLGEEGRGFGMLMANLPWERLIIAINTVAVAEAATAWALEHVKQRQAFGGTLFDLQNTRFQLARCATDIEVGHAFVDRCLAAQIAKELTPEEGAMAKLWGTEMQDRVLDICLQLHGGYGYMKEYPISRLWADSRYQRIAGGASEVMLEIVGRSL</sequence>
<reference evidence="14 15" key="1">
    <citation type="submission" date="2016-10" db="EMBL/GenBank/DDBJ databases">
        <authorList>
            <person name="de Groot N.N."/>
        </authorList>
    </citation>
    <scope>NUCLEOTIDE SEQUENCE [LARGE SCALE GENOMIC DNA]</scope>
    <source>
        <strain evidence="14 15">DSM 17890</strain>
    </source>
</reference>
<dbReference type="AlphaFoldDB" id="A0A1H3A0Z7"/>
<dbReference type="InterPro" id="IPR036250">
    <property type="entry name" value="AcylCo_DH-like_C"/>
</dbReference>
<dbReference type="Pfam" id="PF00441">
    <property type="entry name" value="Acyl-CoA_dh_1"/>
    <property type="match status" value="1"/>
</dbReference>
<dbReference type="Gene3D" id="2.40.110.10">
    <property type="entry name" value="Butyryl-CoA Dehydrogenase, subunit A, domain 2"/>
    <property type="match status" value="1"/>
</dbReference>
<keyword evidence="6 10" id="KW-0560">Oxidoreductase</keyword>
<dbReference type="InterPro" id="IPR006091">
    <property type="entry name" value="Acyl-CoA_Oxase/DH_mid-dom"/>
</dbReference>
<dbReference type="EMBL" id="FNMZ01000004">
    <property type="protein sequence ID" value="SDX23296.1"/>
    <property type="molecule type" value="Genomic_DNA"/>
</dbReference>
<protein>
    <recommendedName>
        <fullName evidence="8">Acyl-[acyl-carrier-protein] dehydrogenase MbtN</fullName>
    </recommendedName>
    <alternativeName>
        <fullName evidence="9">Mycobactin synthase protein N</fullName>
    </alternativeName>
</protein>
<evidence type="ECO:0000256" key="9">
    <source>
        <dbReference type="ARBA" id="ARBA00042660"/>
    </source>
</evidence>
<evidence type="ECO:0000256" key="5">
    <source>
        <dbReference type="ARBA" id="ARBA00022827"/>
    </source>
</evidence>
<dbReference type="STRING" id="356660.SAMN05444336_10417"/>
<comment type="pathway">
    <text evidence="2">Siderophore biosynthesis; mycobactin biosynthesis.</text>
</comment>
<accession>A0A1H3A0Z7</accession>
<evidence type="ECO:0000256" key="1">
    <source>
        <dbReference type="ARBA" id="ARBA00001974"/>
    </source>
</evidence>
<evidence type="ECO:0000259" key="12">
    <source>
        <dbReference type="Pfam" id="PF02770"/>
    </source>
</evidence>
<name>A0A1H3A0Z7_9RHOB</name>
<evidence type="ECO:0000259" key="11">
    <source>
        <dbReference type="Pfam" id="PF00441"/>
    </source>
</evidence>
<dbReference type="SUPFAM" id="SSF56645">
    <property type="entry name" value="Acyl-CoA dehydrogenase NM domain-like"/>
    <property type="match status" value="1"/>
</dbReference>
<dbReference type="Gene3D" id="1.10.540.10">
    <property type="entry name" value="Acyl-CoA dehydrogenase/oxidase, N-terminal domain"/>
    <property type="match status" value="1"/>
</dbReference>
<dbReference type="InterPro" id="IPR037069">
    <property type="entry name" value="AcylCoA_DH/ox_N_sf"/>
</dbReference>
<keyword evidence="4 10" id="KW-0285">Flavoprotein</keyword>
<dbReference type="PROSITE" id="PS00073">
    <property type="entry name" value="ACYL_COA_DH_2"/>
    <property type="match status" value="1"/>
</dbReference>
<dbReference type="SUPFAM" id="SSF47203">
    <property type="entry name" value="Acyl-CoA dehydrogenase C-terminal domain-like"/>
    <property type="match status" value="1"/>
</dbReference>
<feature type="domain" description="Acyl-CoA dehydrogenase/oxidase N-terminal" evidence="13">
    <location>
        <begin position="8"/>
        <end position="118"/>
    </location>
</feature>
<evidence type="ECO:0000259" key="13">
    <source>
        <dbReference type="Pfam" id="PF02771"/>
    </source>
</evidence>
<dbReference type="InterPro" id="IPR013786">
    <property type="entry name" value="AcylCoA_DH/ox_N"/>
</dbReference>
<evidence type="ECO:0000256" key="2">
    <source>
        <dbReference type="ARBA" id="ARBA00005102"/>
    </source>
</evidence>
<dbReference type="RefSeq" id="WP_092682155.1">
    <property type="nucleotide sequence ID" value="NZ_FNMZ01000004.1"/>
</dbReference>
<dbReference type="PIRSF" id="PIRSF016578">
    <property type="entry name" value="HsaA"/>
    <property type="match status" value="1"/>
</dbReference>
<dbReference type="GO" id="GO:0003995">
    <property type="term" value="F:acyl-CoA dehydrogenase activity"/>
    <property type="evidence" value="ECO:0007669"/>
    <property type="project" value="InterPro"/>
</dbReference>
<dbReference type="InterPro" id="IPR046373">
    <property type="entry name" value="Acyl-CoA_Oxase/DH_mid-dom_sf"/>
</dbReference>
<dbReference type="OrthoDB" id="9775090at2"/>
<dbReference type="InterPro" id="IPR006089">
    <property type="entry name" value="Acyl-CoA_DH_CS"/>
</dbReference>
<dbReference type="Pfam" id="PF02771">
    <property type="entry name" value="Acyl-CoA_dh_N"/>
    <property type="match status" value="1"/>
</dbReference>
<dbReference type="InterPro" id="IPR009100">
    <property type="entry name" value="AcylCoA_DH/oxidase_NM_dom_sf"/>
</dbReference>
<dbReference type="PROSITE" id="PS00072">
    <property type="entry name" value="ACYL_COA_DH_1"/>
    <property type="match status" value="1"/>
</dbReference>
<dbReference type="GO" id="GO:0005737">
    <property type="term" value="C:cytoplasm"/>
    <property type="evidence" value="ECO:0007669"/>
    <property type="project" value="TreeGrafter"/>
</dbReference>
<evidence type="ECO:0000256" key="8">
    <source>
        <dbReference type="ARBA" id="ARBA00040394"/>
    </source>
</evidence>
<dbReference type="GO" id="GO:0050660">
    <property type="term" value="F:flavin adenine dinucleotide binding"/>
    <property type="evidence" value="ECO:0007669"/>
    <property type="project" value="InterPro"/>
</dbReference>
<comment type="cofactor">
    <cofactor evidence="1 10">
        <name>FAD</name>
        <dbReference type="ChEBI" id="CHEBI:57692"/>
    </cofactor>
</comment>
<evidence type="ECO:0000256" key="10">
    <source>
        <dbReference type="RuleBase" id="RU362125"/>
    </source>
</evidence>
<evidence type="ECO:0000313" key="14">
    <source>
        <dbReference type="EMBL" id="SDX23296.1"/>
    </source>
</evidence>
<dbReference type="Gene3D" id="1.20.140.10">
    <property type="entry name" value="Butyryl-CoA Dehydrogenase, subunit A, domain 3"/>
    <property type="match status" value="1"/>
</dbReference>
<evidence type="ECO:0000256" key="6">
    <source>
        <dbReference type="ARBA" id="ARBA00023002"/>
    </source>
</evidence>
<feature type="domain" description="Acyl-CoA oxidase/dehydrogenase middle" evidence="12">
    <location>
        <begin position="122"/>
        <end position="217"/>
    </location>
</feature>
<dbReference type="InterPro" id="IPR050741">
    <property type="entry name" value="Acyl-CoA_dehydrogenase"/>
</dbReference>
<evidence type="ECO:0000256" key="7">
    <source>
        <dbReference type="ARBA" id="ARBA00037085"/>
    </source>
</evidence>
<keyword evidence="5 10" id="KW-0274">FAD</keyword>